<gene>
    <name evidence="2" type="ORF">CIK62_10155</name>
</gene>
<name>A0A2A3ZDF5_BREAU</name>
<feature type="domain" description="Beta-lactamase-related" evidence="1">
    <location>
        <begin position="35"/>
        <end position="350"/>
    </location>
</feature>
<dbReference type="InterPro" id="IPR012338">
    <property type="entry name" value="Beta-lactam/transpept-like"/>
</dbReference>
<dbReference type="AlphaFoldDB" id="A0A2A3ZDF5"/>
<evidence type="ECO:0000313" key="3">
    <source>
        <dbReference type="Proteomes" id="UP000217720"/>
    </source>
</evidence>
<dbReference type="PANTHER" id="PTHR46825">
    <property type="entry name" value="D-ALANYL-D-ALANINE-CARBOXYPEPTIDASE/ENDOPEPTIDASE AMPH"/>
    <property type="match status" value="1"/>
</dbReference>
<reference evidence="2 3" key="1">
    <citation type="journal article" date="2017" name="Elife">
        <title>Extensive horizontal gene transfer in cheese-associated bacteria.</title>
        <authorList>
            <person name="Bonham K.S."/>
            <person name="Wolfe B.E."/>
            <person name="Dutton R.J."/>
        </authorList>
    </citation>
    <scope>NUCLEOTIDE SEQUENCE [LARGE SCALE GENOMIC DNA]</scope>
    <source>
        <strain evidence="2 3">900_6</strain>
    </source>
</reference>
<comment type="caution">
    <text evidence="2">The sequence shown here is derived from an EMBL/GenBank/DDBJ whole genome shotgun (WGS) entry which is preliminary data.</text>
</comment>
<accession>A0A2A3ZDF5</accession>
<protein>
    <recommendedName>
        <fullName evidence="1">Beta-lactamase-related domain-containing protein</fullName>
    </recommendedName>
</protein>
<dbReference type="InterPro" id="IPR001466">
    <property type="entry name" value="Beta-lactam-related"/>
</dbReference>
<proteinExistence type="predicted"/>
<organism evidence="2 3">
    <name type="scientific">Brevibacterium aurantiacum</name>
    <dbReference type="NCBI Taxonomy" id="273384"/>
    <lineage>
        <taxon>Bacteria</taxon>
        <taxon>Bacillati</taxon>
        <taxon>Actinomycetota</taxon>
        <taxon>Actinomycetes</taxon>
        <taxon>Micrococcales</taxon>
        <taxon>Brevibacteriaceae</taxon>
        <taxon>Brevibacterium</taxon>
    </lineage>
</organism>
<dbReference type="Gene3D" id="3.40.710.10">
    <property type="entry name" value="DD-peptidase/beta-lactamase superfamily"/>
    <property type="match status" value="1"/>
</dbReference>
<dbReference type="InterPro" id="IPR050491">
    <property type="entry name" value="AmpC-like"/>
</dbReference>
<sequence>MPSDPRIRSKKMPASRGDFVPFTHPDTQAIIGRLESAATTLAEQGGTLAWGVFPTGEAGTVANGDVPYRIASMTKSFTAAAIGRLRAQGLDIDMPLGQLLPELSGTSIADRTCRQALTMGTGFTKDDPWADRVEAMTGAELIDYLKRGAIPIAPADTGYEYSNLGYALLGLVAEAVAGKSFIDVVTAEVLAPLGLTRTGFDIADFPDLMPGIRIDYNGHNHPAELTGPGVFSPIGGVISTVNDIGTWMSAHLNALEDIDSYEPGALPRILTDNQQSHRLIEIQHSEHHTESVNYGFGLQPRLDSRFGRVACHSGGYPGYGSHMRWFPDLGLSIVVFGNTTYFPAERTVRDAIDAGWAAAAGTPDLQLTRTTTAVPAPHHPVAAKQSETVLAAANLVIDFDDAIADELFTINMDLDEPRAERRERFNAWKEDHQLSRPFTTEALTMLTPLKGTVTVSAAAEPAAQAPSITVSLDHLGEVQTITLNS</sequence>
<dbReference type="PANTHER" id="PTHR46825:SF9">
    <property type="entry name" value="BETA-LACTAMASE-RELATED DOMAIN-CONTAINING PROTEIN"/>
    <property type="match status" value="1"/>
</dbReference>
<dbReference type="Pfam" id="PF00144">
    <property type="entry name" value="Beta-lactamase"/>
    <property type="match status" value="1"/>
</dbReference>
<evidence type="ECO:0000313" key="2">
    <source>
        <dbReference type="EMBL" id="PCC50042.1"/>
    </source>
</evidence>
<dbReference type="EMBL" id="NRGO01000012">
    <property type="protein sequence ID" value="PCC50042.1"/>
    <property type="molecule type" value="Genomic_DNA"/>
</dbReference>
<dbReference type="SUPFAM" id="SSF56601">
    <property type="entry name" value="beta-lactamase/transpeptidase-like"/>
    <property type="match status" value="1"/>
</dbReference>
<dbReference type="Proteomes" id="UP000217720">
    <property type="component" value="Unassembled WGS sequence"/>
</dbReference>
<evidence type="ECO:0000259" key="1">
    <source>
        <dbReference type="Pfam" id="PF00144"/>
    </source>
</evidence>